<reference evidence="2 3" key="1">
    <citation type="journal article" date="2016" name="Genome Announc.">
        <title>Genome Sequence of Madurella mycetomatis mm55, Isolated from a Human Mycetoma Case in Sudan.</title>
        <authorList>
            <person name="Smit S."/>
            <person name="Derks M.F."/>
            <person name="Bervoets S."/>
            <person name="Fahal A."/>
            <person name="van Leeuwen W."/>
            <person name="van Belkum A."/>
            <person name="van de Sande W.W."/>
        </authorList>
    </citation>
    <scope>NUCLEOTIDE SEQUENCE [LARGE SCALE GENOMIC DNA]</scope>
    <source>
        <strain evidence="3">mm55</strain>
    </source>
</reference>
<dbReference type="AlphaFoldDB" id="A0A175VVE9"/>
<dbReference type="EMBL" id="LCTW02000326">
    <property type="protein sequence ID" value="KXX74724.1"/>
    <property type="molecule type" value="Genomic_DNA"/>
</dbReference>
<protein>
    <submittedName>
        <fullName evidence="2">Uncharacterized protein</fullName>
    </submittedName>
</protein>
<proteinExistence type="predicted"/>
<evidence type="ECO:0000313" key="3">
    <source>
        <dbReference type="Proteomes" id="UP000078237"/>
    </source>
</evidence>
<sequence length="276" mass="29501">MPSSRNGRSIQSDDFWILGAFNDEYMVTDRGNSIPFYYSWGDASAVRTCTPDRARFSSSTGPERRYTNSYTSAWTTTQLPSPSPMYSTRYPTAPRSNGGSNQTERAFTTSASSSASSAYTPFAAGATASPPYTSSFADNTDTTYSSSSSLSLGGDLPSSAAGYSRDPGPPWRLAPTTSSATAGPSRDVYTSSPSRKDGDGSGVGVGALTLDSLSRVSTHFGDLALARDEEERAGKPIRGYGGRSRDEELKRDLEELRGVKGGVRMLRVSEGTGWER</sequence>
<gene>
    <name evidence="2" type="ORF">MMYC01_208188</name>
</gene>
<feature type="compositionally biased region" description="Polar residues" evidence="1">
    <location>
        <begin position="56"/>
        <end position="105"/>
    </location>
</feature>
<evidence type="ECO:0000256" key="1">
    <source>
        <dbReference type="SAM" id="MobiDB-lite"/>
    </source>
</evidence>
<accession>A0A175VVE9</accession>
<feature type="compositionally biased region" description="Low complexity" evidence="1">
    <location>
        <begin position="143"/>
        <end position="162"/>
    </location>
</feature>
<dbReference type="Proteomes" id="UP000078237">
    <property type="component" value="Unassembled WGS sequence"/>
</dbReference>
<comment type="caution">
    <text evidence="2">The sequence shown here is derived from an EMBL/GenBank/DDBJ whole genome shotgun (WGS) entry which is preliminary data.</text>
</comment>
<dbReference type="VEuPathDB" id="FungiDB:MMYC01_208188"/>
<keyword evidence="3" id="KW-1185">Reference proteome</keyword>
<name>A0A175VVE9_9PEZI</name>
<feature type="region of interest" description="Disordered" evidence="1">
    <location>
        <begin position="143"/>
        <end position="203"/>
    </location>
</feature>
<feature type="compositionally biased region" description="Polar residues" evidence="1">
    <location>
        <begin position="175"/>
        <end position="193"/>
    </location>
</feature>
<organism evidence="2 3">
    <name type="scientific">Madurella mycetomatis</name>
    <dbReference type="NCBI Taxonomy" id="100816"/>
    <lineage>
        <taxon>Eukaryota</taxon>
        <taxon>Fungi</taxon>
        <taxon>Dikarya</taxon>
        <taxon>Ascomycota</taxon>
        <taxon>Pezizomycotina</taxon>
        <taxon>Sordariomycetes</taxon>
        <taxon>Sordariomycetidae</taxon>
        <taxon>Sordariales</taxon>
        <taxon>Sordariales incertae sedis</taxon>
        <taxon>Madurella</taxon>
    </lineage>
</organism>
<evidence type="ECO:0000313" key="2">
    <source>
        <dbReference type="EMBL" id="KXX74724.1"/>
    </source>
</evidence>
<feature type="region of interest" description="Disordered" evidence="1">
    <location>
        <begin position="54"/>
        <end position="112"/>
    </location>
</feature>